<keyword evidence="3" id="KW-1185">Reference proteome</keyword>
<evidence type="ECO:0000313" key="2">
    <source>
        <dbReference type="EMBL" id="CAB9502999.1"/>
    </source>
</evidence>
<accession>A0A9N8DNG5</accession>
<comment type="caution">
    <text evidence="2">The sequence shown here is derived from an EMBL/GenBank/DDBJ whole genome shotgun (WGS) entry which is preliminary data.</text>
</comment>
<organism evidence="2 3">
    <name type="scientific">Seminavis robusta</name>
    <dbReference type="NCBI Taxonomy" id="568900"/>
    <lineage>
        <taxon>Eukaryota</taxon>
        <taxon>Sar</taxon>
        <taxon>Stramenopiles</taxon>
        <taxon>Ochrophyta</taxon>
        <taxon>Bacillariophyta</taxon>
        <taxon>Bacillariophyceae</taxon>
        <taxon>Bacillariophycidae</taxon>
        <taxon>Naviculales</taxon>
        <taxon>Naviculaceae</taxon>
        <taxon>Seminavis</taxon>
    </lineage>
</organism>
<gene>
    <name evidence="2" type="ORF">SEMRO_153_G069680.1</name>
</gene>
<dbReference type="EMBL" id="CAICTM010000152">
    <property type="protein sequence ID" value="CAB9502999.1"/>
    <property type="molecule type" value="Genomic_DNA"/>
</dbReference>
<dbReference type="Proteomes" id="UP001153069">
    <property type="component" value="Unassembled WGS sequence"/>
</dbReference>
<feature type="region of interest" description="Disordered" evidence="1">
    <location>
        <begin position="1"/>
        <end position="33"/>
    </location>
</feature>
<evidence type="ECO:0000256" key="1">
    <source>
        <dbReference type="SAM" id="MobiDB-lite"/>
    </source>
</evidence>
<protein>
    <submittedName>
        <fullName evidence="2">Uncharacterized protein</fullName>
    </submittedName>
</protein>
<feature type="compositionally biased region" description="Pro residues" evidence="1">
    <location>
        <begin position="85"/>
        <end position="95"/>
    </location>
</feature>
<evidence type="ECO:0000313" key="3">
    <source>
        <dbReference type="Proteomes" id="UP001153069"/>
    </source>
</evidence>
<reference evidence="2" key="1">
    <citation type="submission" date="2020-06" db="EMBL/GenBank/DDBJ databases">
        <authorList>
            <consortium name="Plant Systems Biology data submission"/>
        </authorList>
    </citation>
    <scope>NUCLEOTIDE SEQUENCE</scope>
    <source>
        <strain evidence="2">D6</strain>
    </source>
</reference>
<name>A0A9N8DNG5_9STRA</name>
<dbReference type="AlphaFoldDB" id="A0A9N8DNG5"/>
<sequence length="367" mass="39474">MTNSVDPTLLPVVDGNENPPARPPTVAAPAPGATSAAMLGAIPHQQNGNAPYVQPPAPNRIPHGHAPIPFGYPLAPANGQCPHPGWQPSPCPHPAPTTATALPPSRPSTTINPQQYVQPPTGHEAPSTQTLEQKMDAVMAMLGIQDRDGGSMVRVLVPSSGGGSMVWAQVPSATIQYSGTLFSQQGDEDGDLEDERAAAFTVLIKQQLEQLFKEIHTKLDLAFGTGTPDVIKQSLDPLFKEIHTKLDLAFGTGTPDVIKQFLDPTHGTIQQQLEKILASLRKEAIQNRESERRERCFQDIMGAFTALDNEIGELATDEVGGLENLKNTAVAGLRKKIGDLTKVIAKLNTIVDKVDTLFDDYETQEEK</sequence>
<feature type="compositionally biased region" description="Low complexity" evidence="1">
    <location>
        <begin position="24"/>
        <end position="33"/>
    </location>
</feature>
<feature type="compositionally biased region" description="Low complexity" evidence="1">
    <location>
        <begin position="96"/>
        <end position="110"/>
    </location>
</feature>
<proteinExistence type="predicted"/>
<feature type="region of interest" description="Disordered" evidence="1">
    <location>
        <begin position="81"/>
        <end position="128"/>
    </location>
</feature>